<feature type="chain" id="PRO_5045721416" evidence="1">
    <location>
        <begin position="23"/>
        <end position="291"/>
    </location>
</feature>
<dbReference type="Pfam" id="PF11276">
    <property type="entry name" value="DUF3078"/>
    <property type="match status" value="1"/>
</dbReference>
<protein>
    <submittedName>
        <fullName evidence="2">DUF3078 domain-containing protein</fullName>
    </submittedName>
</protein>
<dbReference type="InterPro" id="IPR021428">
    <property type="entry name" value="DUF3078"/>
</dbReference>
<evidence type="ECO:0000313" key="2">
    <source>
        <dbReference type="EMBL" id="MCW9705518.1"/>
    </source>
</evidence>
<feature type="signal peptide" evidence="1">
    <location>
        <begin position="1"/>
        <end position="22"/>
    </location>
</feature>
<sequence>MKKTLLLIFIIAIAASTNQLKAQEITFSDTLSGWDYSWVAGLNGSQASYSNWAKGGVNNISGNAHSAITGKYREGRFSYGSLLSTRYGKSKIEDQGTRKTDDLLLLKNRFLYNLAKEESDFSLFGNIDFRTQFDKGFEYGAGPEGGDVLISKFMAPAYFSQNAGLAYVPNDIYSFEAGLGMQQTIVTDDNLATVYGLDEGSNIRNEAGITLGASYEHPIVKNFVLSSSLESFTNVNRAISSTDIYFSNQLTGKINSFMNTSLRFELVYDDDFSEEVQMLQVLSLGVSFILI</sequence>
<dbReference type="EMBL" id="JAGGJA010000001">
    <property type="protein sequence ID" value="MCW9705518.1"/>
    <property type="molecule type" value="Genomic_DNA"/>
</dbReference>
<evidence type="ECO:0000313" key="3">
    <source>
        <dbReference type="Proteomes" id="UP001207918"/>
    </source>
</evidence>
<dbReference type="RefSeq" id="WP_265764182.1">
    <property type="nucleotide sequence ID" value="NZ_JAGGJA010000001.1"/>
</dbReference>
<gene>
    <name evidence="2" type="ORF">J6I44_01565</name>
</gene>
<evidence type="ECO:0000256" key="1">
    <source>
        <dbReference type="SAM" id="SignalP"/>
    </source>
</evidence>
<name>A0ABT3PID7_9BACT</name>
<dbReference type="Proteomes" id="UP001207918">
    <property type="component" value="Unassembled WGS sequence"/>
</dbReference>
<keyword evidence="1" id="KW-0732">Signal</keyword>
<accession>A0ABT3PID7</accession>
<reference evidence="2 3" key="1">
    <citation type="submission" date="2021-03" db="EMBL/GenBank/DDBJ databases">
        <title>Aliifodinibius sp. nov., a new bacterium isolated from saline soil.</title>
        <authorList>
            <person name="Galisteo C."/>
            <person name="De La Haba R."/>
            <person name="Sanchez-Porro C."/>
            <person name="Ventosa A."/>
        </authorList>
    </citation>
    <scope>NUCLEOTIDE SEQUENCE [LARGE SCALE GENOMIC DNA]</scope>
    <source>
        <strain evidence="2 3">1BSP15-2V2</strain>
    </source>
</reference>
<keyword evidence="3" id="KW-1185">Reference proteome</keyword>
<organism evidence="2 3">
    <name type="scientific">Fodinibius salsisoli</name>
    <dbReference type="NCBI Taxonomy" id="2820877"/>
    <lineage>
        <taxon>Bacteria</taxon>
        <taxon>Pseudomonadati</taxon>
        <taxon>Balneolota</taxon>
        <taxon>Balneolia</taxon>
        <taxon>Balneolales</taxon>
        <taxon>Balneolaceae</taxon>
        <taxon>Fodinibius</taxon>
    </lineage>
</organism>
<comment type="caution">
    <text evidence="2">The sequence shown here is derived from an EMBL/GenBank/DDBJ whole genome shotgun (WGS) entry which is preliminary data.</text>
</comment>
<proteinExistence type="predicted"/>